<sequence>MMESLFASGHAADIILGVLSIEALWLRFGRGWRFSAVAGLLGPAALIVLGLRAALTGAEWWWIALPLALSLPLHLLDLAGRMKAPSQD</sequence>
<organism evidence="2 3">
    <name type="scientific">Erythrobacter fulvus</name>
    <dbReference type="NCBI Taxonomy" id="2987523"/>
    <lineage>
        <taxon>Bacteria</taxon>
        <taxon>Pseudomonadati</taxon>
        <taxon>Pseudomonadota</taxon>
        <taxon>Alphaproteobacteria</taxon>
        <taxon>Sphingomonadales</taxon>
        <taxon>Erythrobacteraceae</taxon>
        <taxon>Erythrobacter/Porphyrobacter group</taxon>
        <taxon>Erythrobacter</taxon>
    </lineage>
</organism>
<proteinExistence type="predicted"/>
<evidence type="ECO:0000313" key="2">
    <source>
        <dbReference type="EMBL" id="MDC8754280.1"/>
    </source>
</evidence>
<keyword evidence="1" id="KW-1133">Transmembrane helix</keyword>
<gene>
    <name evidence="2" type="ORF">OIK40_06440</name>
</gene>
<reference evidence="2 3" key="1">
    <citation type="submission" date="2022-10" db="EMBL/GenBank/DDBJ databases">
        <title>Erythrobacter sp. sf7 Genome sequencing.</title>
        <authorList>
            <person name="Park S."/>
        </authorList>
    </citation>
    <scope>NUCLEOTIDE SEQUENCE [LARGE SCALE GENOMIC DNA]</scope>
    <source>
        <strain evidence="3">sf7</strain>
    </source>
</reference>
<protein>
    <submittedName>
        <fullName evidence="2">Uncharacterized protein</fullName>
    </submittedName>
</protein>
<dbReference type="EMBL" id="JAQQXQ010000004">
    <property type="protein sequence ID" value="MDC8754280.1"/>
    <property type="molecule type" value="Genomic_DNA"/>
</dbReference>
<feature type="transmembrane region" description="Helical" evidence="1">
    <location>
        <begin position="60"/>
        <end position="79"/>
    </location>
</feature>
<name>A0ABT5JND6_9SPHN</name>
<keyword evidence="1" id="KW-0472">Membrane</keyword>
<dbReference type="Proteomes" id="UP001216558">
    <property type="component" value="Unassembled WGS sequence"/>
</dbReference>
<keyword evidence="1" id="KW-0812">Transmembrane</keyword>
<comment type="caution">
    <text evidence="2">The sequence shown here is derived from an EMBL/GenBank/DDBJ whole genome shotgun (WGS) entry which is preliminary data.</text>
</comment>
<feature type="transmembrane region" description="Helical" evidence="1">
    <location>
        <begin position="32"/>
        <end position="54"/>
    </location>
</feature>
<dbReference type="RefSeq" id="WP_273677148.1">
    <property type="nucleotide sequence ID" value="NZ_JAQQXQ010000004.1"/>
</dbReference>
<feature type="transmembrane region" description="Helical" evidence="1">
    <location>
        <begin position="6"/>
        <end position="25"/>
    </location>
</feature>
<evidence type="ECO:0000313" key="3">
    <source>
        <dbReference type="Proteomes" id="UP001216558"/>
    </source>
</evidence>
<accession>A0ABT5JND6</accession>
<evidence type="ECO:0000256" key="1">
    <source>
        <dbReference type="SAM" id="Phobius"/>
    </source>
</evidence>
<keyword evidence="3" id="KW-1185">Reference proteome</keyword>